<protein>
    <recommendedName>
        <fullName evidence="6">MYND-type domain-containing protein</fullName>
    </recommendedName>
</protein>
<keyword evidence="2 4" id="KW-0863">Zinc-finger</keyword>
<evidence type="ECO:0000256" key="2">
    <source>
        <dbReference type="ARBA" id="ARBA00022771"/>
    </source>
</evidence>
<keyword evidence="8" id="KW-1185">Reference proteome</keyword>
<sequence length="240" mass="27305">MNDNKQQSTAVELGFLVSPEDNWHVWDSAKFGGKPYWLVPEHIPGCDDLKCQFCGKTMCFMMQLYNPCDDNENAYHRSIYIFVCRNQKCLEKGSVCAWRCQLPQKNPYYPEDVDSVVDDKYFDASCSYSPLHYGNHLCSVCGIKATSKCAKCNTYYCSRDHQVAAWKNGHKESCGKDTSGSQGDKDSVCPGVQFPHWEVEIFPEPEPTKEEVLSEQKEKERLQAFSSQKGELRSSLLSTS</sequence>
<dbReference type="PANTHER" id="PTHR12298">
    <property type="entry name" value="PCDC2 PROGRAMMED CELL DEATH PROTEIN 2 -RELATED"/>
    <property type="match status" value="1"/>
</dbReference>
<dbReference type="AlphaFoldDB" id="D8LY88"/>
<reference evidence="7" key="1">
    <citation type="submission" date="2010-02" db="EMBL/GenBank/DDBJ databases">
        <title>Sequencing and annotation of the Blastocystis hominis genome.</title>
        <authorList>
            <person name="Wincker P."/>
        </authorList>
    </citation>
    <scope>NUCLEOTIDE SEQUENCE</scope>
    <source>
        <strain evidence="7">Singapore isolate B</strain>
    </source>
</reference>
<dbReference type="InParanoid" id="D8LY88"/>
<dbReference type="RefSeq" id="XP_012894591.1">
    <property type="nucleotide sequence ID" value="XM_013039137.1"/>
</dbReference>
<dbReference type="Pfam" id="PF01753">
    <property type="entry name" value="zf-MYND"/>
    <property type="match status" value="1"/>
</dbReference>
<feature type="domain" description="MYND-type" evidence="6">
    <location>
        <begin position="138"/>
        <end position="174"/>
    </location>
</feature>
<organism evidence="7">
    <name type="scientific">Blastocystis hominis</name>
    <dbReference type="NCBI Taxonomy" id="12968"/>
    <lineage>
        <taxon>Eukaryota</taxon>
        <taxon>Sar</taxon>
        <taxon>Stramenopiles</taxon>
        <taxon>Bigyra</taxon>
        <taxon>Opalozoa</taxon>
        <taxon>Opalinata</taxon>
        <taxon>Blastocystidae</taxon>
        <taxon>Blastocystis</taxon>
    </lineage>
</organism>
<dbReference type="InterPro" id="IPR002893">
    <property type="entry name" value="Znf_MYND"/>
</dbReference>
<evidence type="ECO:0000256" key="1">
    <source>
        <dbReference type="ARBA" id="ARBA00022723"/>
    </source>
</evidence>
<evidence type="ECO:0000256" key="4">
    <source>
        <dbReference type="PROSITE-ProRule" id="PRU00134"/>
    </source>
</evidence>
<feature type="compositionally biased region" description="Basic and acidic residues" evidence="5">
    <location>
        <begin position="206"/>
        <end position="222"/>
    </location>
</feature>
<evidence type="ECO:0000256" key="5">
    <source>
        <dbReference type="SAM" id="MobiDB-lite"/>
    </source>
</evidence>
<evidence type="ECO:0000313" key="8">
    <source>
        <dbReference type="Proteomes" id="UP000008312"/>
    </source>
</evidence>
<dbReference type="OMA" id="GIFRFCC"/>
<dbReference type="OrthoDB" id="443682at2759"/>
<dbReference type="PROSITE" id="PS50865">
    <property type="entry name" value="ZF_MYND_2"/>
    <property type="match status" value="1"/>
</dbReference>
<dbReference type="EMBL" id="FN668639">
    <property type="protein sequence ID" value="CBK20543.2"/>
    <property type="molecule type" value="Genomic_DNA"/>
</dbReference>
<feature type="region of interest" description="Disordered" evidence="5">
    <location>
        <begin position="204"/>
        <end position="240"/>
    </location>
</feature>
<evidence type="ECO:0000259" key="6">
    <source>
        <dbReference type="PROSITE" id="PS50865"/>
    </source>
</evidence>
<evidence type="ECO:0000256" key="3">
    <source>
        <dbReference type="ARBA" id="ARBA00022833"/>
    </source>
</evidence>
<proteinExistence type="predicted"/>
<dbReference type="GeneID" id="24918145"/>
<dbReference type="PANTHER" id="PTHR12298:SF4">
    <property type="entry name" value="PROGRAMMED CELL DEATH PROTEIN 2"/>
    <property type="match status" value="1"/>
</dbReference>
<dbReference type="Proteomes" id="UP000008312">
    <property type="component" value="Unassembled WGS sequence"/>
</dbReference>
<dbReference type="GO" id="GO:0008270">
    <property type="term" value="F:zinc ion binding"/>
    <property type="evidence" value="ECO:0007669"/>
    <property type="project" value="UniProtKB-KW"/>
</dbReference>
<keyword evidence="3" id="KW-0862">Zinc</keyword>
<accession>D8LY88</accession>
<dbReference type="Gene3D" id="6.10.140.2220">
    <property type="match status" value="1"/>
</dbReference>
<evidence type="ECO:0000313" key="7">
    <source>
        <dbReference type="EMBL" id="CBK20543.2"/>
    </source>
</evidence>
<gene>
    <name evidence="7" type="ORF">GSBLH_T00000857001</name>
</gene>
<keyword evidence="1" id="KW-0479">Metal-binding</keyword>
<dbReference type="SUPFAM" id="SSF144232">
    <property type="entry name" value="HIT/MYND zinc finger-like"/>
    <property type="match status" value="1"/>
</dbReference>
<name>D8LY88_BLAHO</name>
<feature type="compositionally biased region" description="Polar residues" evidence="5">
    <location>
        <begin position="224"/>
        <end position="240"/>
    </location>
</feature>